<proteinExistence type="predicted"/>
<dbReference type="Proteomes" id="UP001642409">
    <property type="component" value="Unassembled WGS sequence"/>
</dbReference>
<organism evidence="1">
    <name type="scientific">Hexamita inflata</name>
    <dbReference type="NCBI Taxonomy" id="28002"/>
    <lineage>
        <taxon>Eukaryota</taxon>
        <taxon>Metamonada</taxon>
        <taxon>Diplomonadida</taxon>
        <taxon>Hexamitidae</taxon>
        <taxon>Hexamitinae</taxon>
        <taxon>Hexamita</taxon>
    </lineage>
</organism>
<evidence type="ECO:0000313" key="1">
    <source>
        <dbReference type="EMBL" id="CAI9953859.1"/>
    </source>
</evidence>
<dbReference type="EMBL" id="CAXDID020000341">
    <property type="protein sequence ID" value="CAL6079530.1"/>
    <property type="molecule type" value="Genomic_DNA"/>
</dbReference>
<gene>
    <name evidence="1" type="ORF">HINF_LOCUS41504</name>
    <name evidence="2" type="ORF">HINF_LOCUS59428</name>
</gene>
<dbReference type="EMBL" id="CATOUU010000842">
    <property type="protein sequence ID" value="CAI9953859.1"/>
    <property type="molecule type" value="Genomic_DNA"/>
</dbReference>
<protein>
    <submittedName>
        <fullName evidence="2">Hypothetical_protein</fullName>
    </submittedName>
</protein>
<keyword evidence="3" id="KW-1185">Reference proteome</keyword>
<dbReference type="AlphaFoldDB" id="A0AA86UFI7"/>
<accession>A0AA86UFI7</accession>
<evidence type="ECO:0000313" key="2">
    <source>
        <dbReference type="EMBL" id="CAL6079530.1"/>
    </source>
</evidence>
<name>A0AA86UFI7_9EUKA</name>
<reference evidence="2 3" key="2">
    <citation type="submission" date="2024-07" db="EMBL/GenBank/DDBJ databases">
        <authorList>
            <person name="Akdeniz Z."/>
        </authorList>
    </citation>
    <scope>NUCLEOTIDE SEQUENCE [LARGE SCALE GENOMIC DNA]</scope>
</reference>
<evidence type="ECO:0000313" key="3">
    <source>
        <dbReference type="Proteomes" id="UP001642409"/>
    </source>
</evidence>
<reference evidence="1" key="1">
    <citation type="submission" date="2023-06" db="EMBL/GenBank/DDBJ databases">
        <authorList>
            <person name="Kurt Z."/>
        </authorList>
    </citation>
    <scope>NUCLEOTIDE SEQUENCE</scope>
</reference>
<sequence>MKNIQFMDKTALQLQCVTSFIQKFVETSNIQLQSNENQDNQMLRNQNYQQLSFLDQLPSPSPVFTTNLRSIAHQMRLQSILSAQMNNSQAFYIGEDKDYFSDDEIQEELSQSFHTEFI</sequence>
<comment type="caution">
    <text evidence="1">The sequence shown here is derived from an EMBL/GenBank/DDBJ whole genome shotgun (WGS) entry which is preliminary data.</text>
</comment>